<dbReference type="Proteomes" id="UP000008021">
    <property type="component" value="Chromosome 5"/>
</dbReference>
<reference evidence="1" key="1">
    <citation type="submission" date="2015-04" db="UniProtKB">
        <authorList>
            <consortium name="EnsemblPlants"/>
        </authorList>
    </citation>
    <scope>IDENTIFICATION</scope>
</reference>
<evidence type="ECO:0000313" key="2">
    <source>
        <dbReference type="Proteomes" id="UP000008021"/>
    </source>
</evidence>
<dbReference type="AlphaFoldDB" id="A0A0E0DQM1"/>
<organism evidence="1">
    <name type="scientific">Oryza meridionalis</name>
    <dbReference type="NCBI Taxonomy" id="40149"/>
    <lineage>
        <taxon>Eukaryota</taxon>
        <taxon>Viridiplantae</taxon>
        <taxon>Streptophyta</taxon>
        <taxon>Embryophyta</taxon>
        <taxon>Tracheophyta</taxon>
        <taxon>Spermatophyta</taxon>
        <taxon>Magnoliopsida</taxon>
        <taxon>Liliopsida</taxon>
        <taxon>Poales</taxon>
        <taxon>Poaceae</taxon>
        <taxon>BOP clade</taxon>
        <taxon>Oryzoideae</taxon>
        <taxon>Oryzeae</taxon>
        <taxon>Oryzinae</taxon>
        <taxon>Oryza</taxon>
    </lineage>
</organism>
<protein>
    <submittedName>
        <fullName evidence="1">Uncharacterized protein</fullName>
    </submittedName>
</protein>
<reference evidence="1" key="2">
    <citation type="submission" date="2018-05" db="EMBL/GenBank/DDBJ databases">
        <title>OmerRS3 (Oryza meridionalis Reference Sequence Version 3).</title>
        <authorList>
            <person name="Zhang J."/>
            <person name="Kudrna D."/>
            <person name="Lee S."/>
            <person name="Talag J."/>
            <person name="Welchert J."/>
            <person name="Wing R.A."/>
        </authorList>
    </citation>
    <scope>NUCLEOTIDE SEQUENCE [LARGE SCALE GENOMIC DNA]</scope>
    <source>
        <strain evidence="1">cv. OR44</strain>
    </source>
</reference>
<proteinExistence type="predicted"/>
<accession>A0A0E0DQM1</accession>
<keyword evidence="2" id="KW-1185">Reference proteome</keyword>
<dbReference type="HOGENOM" id="CLU_2501742_0_0_1"/>
<evidence type="ECO:0000313" key="1">
    <source>
        <dbReference type="EnsemblPlants" id="OMERI05G12190.1"/>
    </source>
</evidence>
<dbReference type="Gramene" id="OMERI05G12190.1">
    <property type="protein sequence ID" value="OMERI05G12190.1"/>
    <property type="gene ID" value="OMERI05G12190"/>
</dbReference>
<dbReference type="EnsemblPlants" id="OMERI05G12190.1">
    <property type="protein sequence ID" value="OMERI05G12190.1"/>
    <property type="gene ID" value="OMERI05G12190"/>
</dbReference>
<name>A0A0E0DQM1_9ORYZ</name>
<sequence>MFMFIGTDRVFDVYPNFTPQELGVPVSRELRLPWQIGVLKINIMQAEWRMLLEEEEWFLSGGAAMRYQVSYMTLGLSQPWYSSSRI</sequence>